<proteinExistence type="predicted"/>
<protein>
    <submittedName>
        <fullName evidence="3">Uncharacterized protein</fullName>
    </submittedName>
</protein>
<dbReference type="WBParaSite" id="nRc.2.0.1.t37035-RA">
    <property type="protein sequence ID" value="nRc.2.0.1.t37035-RA"/>
    <property type="gene ID" value="nRc.2.0.1.g37035"/>
</dbReference>
<evidence type="ECO:0000313" key="2">
    <source>
        <dbReference type="Proteomes" id="UP000887565"/>
    </source>
</evidence>
<reference evidence="3" key="1">
    <citation type="submission" date="2022-11" db="UniProtKB">
        <authorList>
            <consortium name="WormBaseParasite"/>
        </authorList>
    </citation>
    <scope>IDENTIFICATION</scope>
</reference>
<name>A0A915KF83_ROMCU</name>
<feature type="region of interest" description="Disordered" evidence="1">
    <location>
        <begin position="54"/>
        <end position="90"/>
    </location>
</feature>
<evidence type="ECO:0000313" key="3">
    <source>
        <dbReference type="WBParaSite" id="nRc.2.0.1.t37035-RA"/>
    </source>
</evidence>
<evidence type="ECO:0000256" key="1">
    <source>
        <dbReference type="SAM" id="MobiDB-lite"/>
    </source>
</evidence>
<dbReference type="AlphaFoldDB" id="A0A915KF83"/>
<accession>A0A915KF83</accession>
<organism evidence="2 3">
    <name type="scientific">Romanomermis culicivorax</name>
    <name type="common">Nematode worm</name>
    <dbReference type="NCBI Taxonomy" id="13658"/>
    <lineage>
        <taxon>Eukaryota</taxon>
        <taxon>Metazoa</taxon>
        <taxon>Ecdysozoa</taxon>
        <taxon>Nematoda</taxon>
        <taxon>Enoplea</taxon>
        <taxon>Dorylaimia</taxon>
        <taxon>Mermithida</taxon>
        <taxon>Mermithoidea</taxon>
        <taxon>Mermithidae</taxon>
        <taxon>Romanomermis</taxon>
    </lineage>
</organism>
<sequence>MIVRPSAVFMACNGVVVTPPAAPGMRMPPGVMRLLFNGGAEIFVADFRRMRNDGYGKNTKTTAAGDRRMKHNSKHYVTGDSSRRPALTEV</sequence>
<dbReference type="Proteomes" id="UP000887565">
    <property type="component" value="Unplaced"/>
</dbReference>
<keyword evidence="2" id="KW-1185">Reference proteome</keyword>